<dbReference type="GO" id="GO:0008270">
    <property type="term" value="F:zinc ion binding"/>
    <property type="evidence" value="ECO:0007669"/>
    <property type="project" value="UniProtKB-KW"/>
</dbReference>
<proteinExistence type="predicted"/>
<evidence type="ECO:0000256" key="3">
    <source>
        <dbReference type="ARBA" id="ARBA00022833"/>
    </source>
</evidence>
<evidence type="ECO:0000256" key="2">
    <source>
        <dbReference type="ARBA" id="ARBA00022771"/>
    </source>
</evidence>
<keyword evidence="12" id="KW-1185">Reference proteome</keyword>
<sequence length="914" mass="101975">MMTEQNGIDILCDAAGSDLLLSDCLAPSPTVQQPAKRPRLATDSSSAGPSHVCQICKRLYERADHLTRHLRSHENARPYQCTRCPKRFNRADLLTRHETTHDRDDGATGRPTIRRGDRAGQACLNCASSKAKCDDQKPCGRCRIKNLVCQTASRRLTSGEIDAHSAMSTSDSLGSTSQSGIGTGNTAQTSLAMDHRMPYPSTEPAFTDQAVVAASCFQDQMAQPTPRVGGTTDDAFGFNSAVHTFQQDMDFSAWDLDFDSCSIPQLAFSGLSPSPQAFITFAPKQTRSMRDPSRGHAAFKRSPWLWEPEAKDNLVREQEGLVLNEETISNSPAYEKMLASTSARLTMLKMESTQRDRLFAIVLSERKDPLKIPSFPSLNLLNYLLQTHFVQDDYQTDSWIHAASFDPSVCLPELLAALIASGAVLFAVPAIWQFGLALLEVARMALSSLVRTIEVWLRSSADCGQFESNNAHTRDIQALQAFMLNLDIGLWSGFKRKMEIAESFLQPLMTMLRRAGMFSAPIDTPALIPSQSDSPVVLDSKWRSFIKRESYKRLTLHLFIHDAQSSVGLQKNPLMSYTELGFSLPASRDLWKAATAEIWRENYLRKRPLSSDATIPRVSEILHCTTLLDTLEDFVDVELCYSAMLYGFWGQIHTYREAVKFYSAGLQGSHRNATHRLWIISQHQELYRDIRDFATHIESSPKLAPQFSVVAELFMMILHVSPDDIQRFAGKYGEEEARRAAVTLEDGWARIQESRYAVWHAGQVFRISRLLPPASLRGFNAIAVYLASLTLWAYGILSCSHSTQAQDNHEISPPSKYVQLDGDESRDVRAFLQLDKGVPIITRNGDVNASTESLSNPGMVLDISRNLFRSNYPVINEPLPPLVESLRNLLMDLGTGLAGRPSRVPSRAVSEDRQ</sequence>
<accession>A0A1Y2E708</accession>
<dbReference type="Gene3D" id="3.30.160.60">
    <property type="entry name" value="Classic Zinc Finger"/>
    <property type="match status" value="1"/>
</dbReference>
<dbReference type="PANTHER" id="PTHR47660">
    <property type="entry name" value="TRANSCRIPTION FACTOR WITH C2H2 AND ZN(2)-CYS(6) DNA BINDING DOMAIN (EUROFUNG)-RELATED-RELATED"/>
    <property type="match status" value="1"/>
</dbReference>
<evidence type="ECO:0000256" key="8">
    <source>
        <dbReference type="SAM" id="MobiDB-lite"/>
    </source>
</evidence>
<evidence type="ECO:0000313" key="12">
    <source>
        <dbReference type="Proteomes" id="UP000193689"/>
    </source>
</evidence>
<dbReference type="Gene3D" id="4.10.240.10">
    <property type="entry name" value="Zn(2)-C6 fungal-type DNA-binding domain"/>
    <property type="match status" value="1"/>
</dbReference>
<dbReference type="Pfam" id="PF04082">
    <property type="entry name" value="Fungal_trans"/>
    <property type="match status" value="1"/>
</dbReference>
<protein>
    <submittedName>
        <fullName evidence="11">Uncharacterized protein</fullName>
    </submittedName>
</protein>
<dbReference type="Pfam" id="PF00096">
    <property type="entry name" value="zf-C2H2"/>
    <property type="match status" value="2"/>
</dbReference>
<dbReference type="SUPFAM" id="SSF57667">
    <property type="entry name" value="beta-beta-alpha zinc fingers"/>
    <property type="match status" value="1"/>
</dbReference>
<dbReference type="PROSITE" id="PS00463">
    <property type="entry name" value="ZN2_CY6_FUNGAL_1"/>
    <property type="match status" value="1"/>
</dbReference>
<dbReference type="SMART" id="SM00066">
    <property type="entry name" value="GAL4"/>
    <property type="match status" value="1"/>
</dbReference>
<dbReference type="InterPro" id="IPR036236">
    <property type="entry name" value="Znf_C2H2_sf"/>
</dbReference>
<organism evidence="11 12">
    <name type="scientific">Pseudomassariella vexata</name>
    <dbReference type="NCBI Taxonomy" id="1141098"/>
    <lineage>
        <taxon>Eukaryota</taxon>
        <taxon>Fungi</taxon>
        <taxon>Dikarya</taxon>
        <taxon>Ascomycota</taxon>
        <taxon>Pezizomycotina</taxon>
        <taxon>Sordariomycetes</taxon>
        <taxon>Xylariomycetidae</taxon>
        <taxon>Amphisphaeriales</taxon>
        <taxon>Pseudomassariaceae</taxon>
        <taxon>Pseudomassariella</taxon>
    </lineage>
</organism>
<dbReference type="InParanoid" id="A0A1Y2E708"/>
<dbReference type="PROSITE" id="PS00028">
    <property type="entry name" value="ZINC_FINGER_C2H2_1"/>
    <property type="match status" value="2"/>
</dbReference>
<dbReference type="InterPro" id="IPR036864">
    <property type="entry name" value="Zn2-C6_fun-type_DNA-bd_sf"/>
</dbReference>
<keyword evidence="4" id="KW-0805">Transcription regulation</keyword>
<dbReference type="InterPro" id="IPR007219">
    <property type="entry name" value="XnlR_reg_dom"/>
</dbReference>
<keyword evidence="2 7" id="KW-0863">Zinc-finger</keyword>
<dbReference type="SMART" id="SM00355">
    <property type="entry name" value="ZnF_C2H2"/>
    <property type="match status" value="2"/>
</dbReference>
<dbReference type="RefSeq" id="XP_040717923.1">
    <property type="nucleotide sequence ID" value="XM_040857518.1"/>
</dbReference>
<keyword evidence="6" id="KW-0539">Nucleus</keyword>
<dbReference type="OrthoDB" id="40579at2759"/>
<evidence type="ECO:0000256" key="5">
    <source>
        <dbReference type="ARBA" id="ARBA00023163"/>
    </source>
</evidence>
<evidence type="ECO:0000259" key="10">
    <source>
        <dbReference type="PROSITE" id="PS50157"/>
    </source>
</evidence>
<dbReference type="EMBL" id="MCFJ01000004">
    <property type="protein sequence ID" value="ORY67299.1"/>
    <property type="molecule type" value="Genomic_DNA"/>
</dbReference>
<feature type="region of interest" description="Disordered" evidence="8">
    <location>
        <begin position="28"/>
        <end position="49"/>
    </location>
</feature>
<dbReference type="GO" id="GO:0000981">
    <property type="term" value="F:DNA-binding transcription factor activity, RNA polymerase II-specific"/>
    <property type="evidence" value="ECO:0007669"/>
    <property type="project" value="InterPro"/>
</dbReference>
<feature type="compositionally biased region" description="Low complexity" evidence="8">
    <location>
        <begin position="165"/>
        <end position="179"/>
    </location>
</feature>
<evidence type="ECO:0000256" key="7">
    <source>
        <dbReference type="PROSITE-ProRule" id="PRU00042"/>
    </source>
</evidence>
<dbReference type="PROSITE" id="PS50157">
    <property type="entry name" value="ZINC_FINGER_C2H2_2"/>
    <property type="match status" value="2"/>
</dbReference>
<dbReference type="AlphaFoldDB" id="A0A1Y2E708"/>
<feature type="domain" description="Zn(2)-C6 fungal-type" evidence="9">
    <location>
        <begin position="122"/>
        <end position="151"/>
    </location>
</feature>
<evidence type="ECO:0000256" key="4">
    <source>
        <dbReference type="ARBA" id="ARBA00023015"/>
    </source>
</evidence>
<evidence type="ECO:0000313" key="11">
    <source>
        <dbReference type="EMBL" id="ORY67299.1"/>
    </source>
</evidence>
<feature type="region of interest" description="Disordered" evidence="8">
    <location>
        <begin position="95"/>
        <end position="114"/>
    </location>
</feature>
<evidence type="ECO:0000256" key="6">
    <source>
        <dbReference type="ARBA" id="ARBA00023242"/>
    </source>
</evidence>
<dbReference type="Proteomes" id="UP000193689">
    <property type="component" value="Unassembled WGS sequence"/>
</dbReference>
<feature type="compositionally biased region" description="Basic and acidic residues" evidence="8">
    <location>
        <begin position="95"/>
        <end position="107"/>
    </location>
</feature>
<reference evidence="11 12" key="1">
    <citation type="submission" date="2016-07" db="EMBL/GenBank/DDBJ databases">
        <title>Pervasive Adenine N6-methylation of Active Genes in Fungi.</title>
        <authorList>
            <consortium name="DOE Joint Genome Institute"/>
            <person name="Mondo S.J."/>
            <person name="Dannebaum R.O."/>
            <person name="Kuo R.C."/>
            <person name="Labutti K."/>
            <person name="Haridas S."/>
            <person name="Kuo A."/>
            <person name="Salamov A."/>
            <person name="Ahrendt S.R."/>
            <person name="Lipzen A."/>
            <person name="Sullivan W."/>
            <person name="Andreopoulos W.B."/>
            <person name="Clum A."/>
            <person name="Lindquist E."/>
            <person name="Daum C."/>
            <person name="Ramamoorthy G.K."/>
            <person name="Gryganskyi A."/>
            <person name="Culley D."/>
            <person name="Magnuson J.K."/>
            <person name="James T.Y."/>
            <person name="O'Malley M.A."/>
            <person name="Stajich J.E."/>
            <person name="Spatafora J.W."/>
            <person name="Visel A."/>
            <person name="Grigoriev I.V."/>
        </authorList>
    </citation>
    <scope>NUCLEOTIDE SEQUENCE [LARGE SCALE GENOMIC DNA]</scope>
    <source>
        <strain evidence="11 12">CBS 129021</strain>
    </source>
</reference>
<dbReference type="STRING" id="1141098.A0A1Y2E708"/>
<keyword evidence="5" id="KW-0804">Transcription</keyword>
<feature type="domain" description="C2H2-type" evidence="10">
    <location>
        <begin position="79"/>
        <end position="106"/>
    </location>
</feature>
<dbReference type="SUPFAM" id="SSF57701">
    <property type="entry name" value="Zn2/Cys6 DNA-binding domain"/>
    <property type="match status" value="1"/>
</dbReference>
<dbReference type="PANTHER" id="PTHR47660:SF2">
    <property type="entry name" value="TRANSCRIPTION FACTOR WITH C2H2 AND ZN(2)-CYS(6) DNA BINDING DOMAIN (EUROFUNG)"/>
    <property type="match status" value="1"/>
</dbReference>
<dbReference type="PROSITE" id="PS50048">
    <property type="entry name" value="ZN2_CY6_FUNGAL_2"/>
    <property type="match status" value="1"/>
</dbReference>
<gene>
    <name evidence="11" type="ORF">BCR38DRAFT_387781</name>
</gene>
<dbReference type="FunFam" id="3.30.160.60:FF:000446">
    <property type="entry name" value="Zinc finger protein"/>
    <property type="match status" value="1"/>
</dbReference>
<feature type="domain" description="C2H2-type" evidence="10">
    <location>
        <begin position="51"/>
        <end position="78"/>
    </location>
</feature>
<name>A0A1Y2E708_9PEZI</name>
<dbReference type="GeneID" id="63773730"/>
<evidence type="ECO:0000259" key="9">
    <source>
        <dbReference type="PROSITE" id="PS50048"/>
    </source>
</evidence>
<dbReference type="GO" id="GO:0003677">
    <property type="term" value="F:DNA binding"/>
    <property type="evidence" value="ECO:0007669"/>
    <property type="project" value="InterPro"/>
</dbReference>
<dbReference type="InterPro" id="IPR001138">
    <property type="entry name" value="Zn2Cys6_DnaBD"/>
</dbReference>
<dbReference type="InterPro" id="IPR013087">
    <property type="entry name" value="Znf_C2H2_type"/>
</dbReference>
<feature type="region of interest" description="Disordered" evidence="8">
    <location>
        <begin position="164"/>
        <end position="186"/>
    </location>
</feature>
<dbReference type="CDD" id="cd00067">
    <property type="entry name" value="GAL4"/>
    <property type="match status" value="1"/>
</dbReference>
<evidence type="ECO:0000256" key="1">
    <source>
        <dbReference type="ARBA" id="ARBA00022723"/>
    </source>
</evidence>
<keyword evidence="1" id="KW-0479">Metal-binding</keyword>
<dbReference type="GO" id="GO:0006351">
    <property type="term" value="P:DNA-templated transcription"/>
    <property type="evidence" value="ECO:0007669"/>
    <property type="project" value="InterPro"/>
</dbReference>
<dbReference type="Pfam" id="PF00172">
    <property type="entry name" value="Zn_clus"/>
    <property type="match status" value="1"/>
</dbReference>
<comment type="caution">
    <text evidence="11">The sequence shown here is derived from an EMBL/GenBank/DDBJ whole genome shotgun (WGS) entry which is preliminary data.</text>
</comment>
<keyword evidence="3" id="KW-0862">Zinc</keyword>